<sequence length="34" mass="3825">MPLAEQDRSRWDTGLIAEEVTILQAALARDRLGE</sequence>
<name>A0AAE3ZAY1_9ACTN</name>
<organism evidence="1 2">
    <name type="scientific">Haloactinomyces albus</name>
    <dbReference type="NCBI Taxonomy" id="1352928"/>
    <lineage>
        <taxon>Bacteria</taxon>
        <taxon>Bacillati</taxon>
        <taxon>Actinomycetota</taxon>
        <taxon>Actinomycetes</taxon>
        <taxon>Actinopolysporales</taxon>
        <taxon>Actinopolysporaceae</taxon>
        <taxon>Haloactinomyces</taxon>
    </lineage>
</organism>
<keyword evidence="2" id="KW-1185">Reference proteome</keyword>
<comment type="caution">
    <text evidence="1">The sequence shown here is derived from an EMBL/GenBank/DDBJ whole genome shotgun (WGS) entry which is preliminary data.</text>
</comment>
<dbReference type="Proteomes" id="UP001180845">
    <property type="component" value="Unassembled WGS sequence"/>
</dbReference>
<proteinExistence type="predicted"/>
<reference evidence="1" key="1">
    <citation type="submission" date="2023-07" db="EMBL/GenBank/DDBJ databases">
        <title>Sequencing the genomes of 1000 actinobacteria strains.</title>
        <authorList>
            <person name="Klenk H.-P."/>
        </authorList>
    </citation>
    <scope>NUCLEOTIDE SEQUENCE</scope>
    <source>
        <strain evidence="1">DSM 45977</strain>
    </source>
</reference>
<evidence type="ECO:0000313" key="2">
    <source>
        <dbReference type="Proteomes" id="UP001180845"/>
    </source>
</evidence>
<gene>
    <name evidence="1" type="ORF">JOF55_000053</name>
</gene>
<dbReference type="AlphaFoldDB" id="A0AAE3ZAY1"/>
<accession>A0AAE3ZAY1</accession>
<dbReference type="EMBL" id="JAVDXW010000001">
    <property type="protein sequence ID" value="MDR7299872.1"/>
    <property type="molecule type" value="Genomic_DNA"/>
</dbReference>
<protein>
    <submittedName>
        <fullName evidence="1">RNA polymerase sigma factor</fullName>
    </submittedName>
</protein>
<evidence type="ECO:0000313" key="1">
    <source>
        <dbReference type="EMBL" id="MDR7299872.1"/>
    </source>
</evidence>